<dbReference type="AlphaFoldDB" id="B4FMF1"/>
<evidence type="ECO:0000313" key="2">
    <source>
        <dbReference type="EMBL" id="ACF83294.1"/>
    </source>
</evidence>
<feature type="region of interest" description="Disordered" evidence="1">
    <location>
        <begin position="1"/>
        <end position="51"/>
    </location>
</feature>
<dbReference type="GeneID" id="100217295"/>
<evidence type="ECO:0000256" key="1">
    <source>
        <dbReference type="SAM" id="MobiDB-lite"/>
    </source>
</evidence>
<sequence>MRAAGQAGAGGRASKQCSKQAQRRRPGKQAAQQAGAWGQGPHVTSSQQAAQSQPGSLCASLSVDCRLQLQKRTDLPTSALIHDISASRRRPASSCQPTSSPPAVAPATTPGRTCISHPAVQAPAETLVALYRPRADIWCCAERNLVPP</sequence>
<reference evidence="2" key="1">
    <citation type="journal article" date="2009" name="PLoS Genet.">
        <title>Sequencing, mapping, and analysis of 27,455 maize full-length cDNAs.</title>
        <authorList>
            <person name="Soderlund C."/>
            <person name="Descour A."/>
            <person name="Kudrna D."/>
            <person name="Bomhoff M."/>
            <person name="Boyd L."/>
            <person name="Currie J."/>
            <person name="Angelova A."/>
            <person name="Collura K."/>
            <person name="Wissotski M."/>
            <person name="Ashley E."/>
            <person name="Morrow D."/>
            <person name="Fernandes J."/>
            <person name="Walbot V."/>
            <person name="Yu Y."/>
        </authorList>
    </citation>
    <scope>NUCLEOTIDE SEQUENCE</scope>
    <source>
        <strain evidence="2">B73</strain>
    </source>
</reference>
<dbReference type="RefSeq" id="NP_001137116.1">
    <property type="nucleotide sequence ID" value="NM_001143644.1"/>
</dbReference>
<protein>
    <submittedName>
        <fullName evidence="2">Uncharacterized protein</fullName>
    </submittedName>
</protein>
<dbReference type="OrthoDB" id="411857at2759"/>
<proteinExistence type="evidence at transcript level"/>
<dbReference type="EMBL" id="BT038289">
    <property type="protein sequence ID" value="ACF83294.1"/>
    <property type="molecule type" value="mRNA"/>
</dbReference>
<feature type="region of interest" description="Disordered" evidence="1">
    <location>
        <begin position="76"/>
        <end position="109"/>
    </location>
</feature>
<accession>B4FMF1</accession>
<organism evidence="2">
    <name type="scientific">Zea mays</name>
    <name type="common">Maize</name>
    <dbReference type="NCBI Taxonomy" id="4577"/>
    <lineage>
        <taxon>Eukaryota</taxon>
        <taxon>Viridiplantae</taxon>
        <taxon>Streptophyta</taxon>
        <taxon>Embryophyta</taxon>
        <taxon>Tracheophyta</taxon>
        <taxon>Spermatophyta</taxon>
        <taxon>Magnoliopsida</taxon>
        <taxon>Liliopsida</taxon>
        <taxon>Poales</taxon>
        <taxon>Poaceae</taxon>
        <taxon>PACMAD clade</taxon>
        <taxon>Panicoideae</taxon>
        <taxon>Andropogonodae</taxon>
        <taxon>Andropogoneae</taxon>
        <taxon>Tripsacinae</taxon>
        <taxon>Zea</taxon>
    </lineage>
</organism>
<feature type="compositionally biased region" description="Low complexity" evidence="1">
    <location>
        <begin position="28"/>
        <end position="51"/>
    </location>
</feature>
<name>B4FMF1_MAIZE</name>
<dbReference type="KEGG" id="zma:100217295"/>